<dbReference type="EMBL" id="SZPX01000007">
    <property type="protein sequence ID" value="TKI68610.1"/>
    <property type="molecule type" value="Genomic_DNA"/>
</dbReference>
<dbReference type="RefSeq" id="WP_137014591.1">
    <property type="nucleotide sequence ID" value="NZ_SZPX01000007.1"/>
</dbReference>
<sequence length="248" mass="27951">MSLQVGWKYFPFDEIAIKSTTFCNSLDGLRIIQLSDLHLSKGVEVAYLKNLVKKINALGPDIVLFSGDILQTSALNVKEQLETFKDIKASAYYVTGNHDIVYGPKKLESIMQSAGVLCLDNKIAEIAIKGSVLQLVGLSDRYGFVRGIKRPIKELFSGLDPNLSTILLTHQPKDVAHIEDFRIDLQLSGHTHGGQIYPFNFVVKYFQPYISGLYRHKNTLLYVCRGLGYWGVRVRYRVPPEIPVFTIN</sequence>
<reference evidence="2 3" key="1">
    <citation type="submission" date="2019-04" db="EMBL/GenBank/DDBJ databases">
        <title>Sulfurimonas crateris sp. nov. a facultative anaerobic sulfur-oxidizing chemolithautotrophic bacterium isolated from a terrestrial mud vulcano.</title>
        <authorList>
            <person name="Ratnikova N.M."/>
            <person name="Slobodkin A.I."/>
            <person name="Merkel A.Y."/>
            <person name="Novikov A."/>
            <person name="Bonch-Osmolovskaya E.A."/>
            <person name="Slobodkina G.B."/>
        </authorList>
    </citation>
    <scope>NUCLEOTIDE SEQUENCE [LARGE SCALE GENOMIC DNA]</scope>
    <source>
        <strain evidence="2 3">SN118</strain>
    </source>
</reference>
<dbReference type="CDD" id="cd07385">
    <property type="entry name" value="MPP_YkuE_C"/>
    <property type="match status" value="1"/>
</dbReference>
<proteinExistence type="predicted"/>
<dbReference type="SUPFAM" id="SSF56300">
    <property type="entry name" value="Metallo-dependent phosphatases"/>
    <property type="match status" value="1"/>
</dbReference>
<dbReference type="Pfam" id="PF00149">
    <property type="entry name" value="Metallophos"/>
    <property type="match status" value="1"/>
</dbReference>
<name>A0A4U2Z582_9BACT</name>
<dbReference type="InterPro" id="IPR029052">
    <property type="entry name" value="Metallo-depent_PP-like"/>
</dbReference>
<organism evidence="2 3">
    <name type="scientific">Sulfurimonas crateris</name>
    <dbReference type="NCBI Taxonomy" id="2574727"/>
    <lineage>
        <taxon>Bacteria</taxon>
        <taxon>Pseudomonadati</taxon>
        <taxon>Campylobacterota</taxon>
        <taxon>Epsilonproteobacteria</taxon>
        <taxon>Campylobacterales</taxon>
        <taxon>Sulfurimonadaceae</taxon>
        <taxon>Sulfurimonas</taxon>
    </lineage>
</organism>
<dbReference type="Gene3D" id="3.60.21.10">
    <property type="match status" value="1"/>
</dbReference>
<accession>A0A4U2Z582</accession>
<dbReference type="InterPro" id="IPR051158">
    <property type="entry name" value="Metallophosphoesterase_sf"/>
</dbReference>
<dbReference type="Proteomes" id="UP000309561">
    <property type="component" value="Unassembled WGS sequence"/>
</dbReference>
<dbReference type="InterPro" id="IPR004843">
    <property type="entry name" value="Calcineurin-like_PHP"/>
</dbReference>
<protein>
    <submittedName>
        <fullName evidence="2">Metallophosphoesterase</fullName>
    </submittedName>
</protein>
<dbReference type="PANTHER" id="PTHR31302">
    <property type="entry name" value="TRANSMEMBRANE PROTEIN WITH METALLOPHOSPHOESTERASE DOMAIN-RELATED"/>
    <property type="match status" value="1"/>
</dbReference>
<dbReference type="PANTHER" id="PTHR31302:SF0">
    <property type="entry name" value="TRANSMEMBRANE PROTEIN WITH METALLOPHOSPHOESTERASE DOMAIN"/>
    <property type="match status" value="1"/>
</dbReference>
<keyword evidence="3" id="KW-1185">Reference proteome</keyword>
<gene>
    <name evidence="2" type="ORF">FCU45_09295</name>
</gene>
<comment type="caution">
    <text evidence="2">The sequence shown here is derived from an EMBL/GenBank/DDBJ whole genome shotgun (WGS) entry which is preliminary data.</text>
</comment>
<feature type="domain" description="Calcineurin-like phosphoesterase" evidence="1">
    <location>
        <begin position="29"/>
        <end position="193"/>
    </location>
</feature>
<evidence type="ECO:0000259" key="1">
    <source>
        <dbReference type="Pfam" id="PF00149"/>
    </source>
</evidence>
<evidence type="ECO:0000313" key="3">
    <source>
        <dbReference type="Proteomes" id="UP000309561"/>
    </source>
</evidence>
<dbReference type="AlphaFoldDB" id="A0A4U2Z582"/>
<dbReference type="OrthoDB" id="9780884at2"/>
<evidence type="ECO:0000313" key="2">
    <source>
        <dbReference type="EMBL" id="TKI68610.1"/>
    </source>
</evidence>
<dbReference type="GO" id="GO:0016787">
    <property type="term" value="F:hydrolase activity"/>
    <property type="evidence" value="ECO:0007669"/>
    <property type="project" value="InterPro"/>
</dbReference>